<keyword evidence="9" id="KW-0406">Ion transport</keyword>
<evidence type="ECO:0000256" key="3">
    <source>
        <dbReference type="ARBA" id="ARBA00007808"/>
    </source>
</evidence>
<dbReference type="GO" id="GO:0006873">
    <property type="term" value="P:intracellular monoatomic ion homeostasis"/>
    <property type="evidence" value="ECO:0007669"/>
    <property type="project" value="InterPro"/>
</dbReference>
<keyword evidence="7 12" id="KW-0812">Transmembrane</keyword>
<evidence type="ECO:0000256" key="9">
    <source>
        <dbReference type="ARBA" id="ARBA00023065"/>
    </source>
</evidence>
<name>A0A9Q1GXX3_9CARY</name>
<evidence type="ECO:0000256" key="10">
    <source>
        <dbReference type="ARBA" id="ARBA00023136"/>
    </source>
</evidence>
<keyword evidence="5" id="KW-0813">Transport</keyword>
<evidence type="ECO:0000256" key="4">
    <source>
        <dbReference type="ARBA" id="ARBA00011233"/>
    </source>
</evidence>
<feature type="transmembrane region" description="Helical" evidence="12">
    <location>
        <begin position="286"/>
        <end position="304"/>
    </location>
</feature>
<dbReference type="AlphaFoldDB" id="A0A9Q1GXX3"/>
<dbReference type="InterPro" id="IPR038665">
    <property type="entry name" value="Voltage-dep_anion_channel_sf"/>
</dbReference>
<dbReference type="CDD" id="cd09323">
    <property type="entry name" value="TDT_SLAC1_like"/>
    <property type="match status" value="1"/>
</dbReference>
<evidence type="ECO:0000256" key="5">
    <source>
        <dbReference type="ARBA" id="ARBA00022448"/>
    </source>
</evidence>
<evidence type="ECO:0000256" key="12">
    <source>
        <dbReference type="SAM" id="Phobius"/>
    </source>
</evidence>
<dbReference type="InterPro" id="IPR030183">
    <property type="entry name" value="SLAC/SLAH"/>
</dbReference>
<evidence type="ECO:0000313" key="13">
    <source>
        <dbReference type="EMBL" id="KAJ8427194.1"/>
    </source>
</evidence>
<dbReference type="Gene3D" id="1.50.10.150">
    <property type="entry name" value="Voltage-dependent anion channel"/>
    <property type="match status" value="1"/>
</dbReference>
<feature type="transmembrane region" description="Helical" evidence="12">
    <location>
        <begin position="92"/>
        <end position="114"/>
    </location>
</feature>
<dbReference type="GO" id="GO:0005886">
    <property type="term" value="C:plasma membrane"/>
    <property type="evidence" value="ECO:0007669"/>
    <property type="project" value="UniProtKB-SubCell"/>
</dbReference>
<feature type="transmembrane region" description="Helical" evidence="12">
    <location>
        <begin position="341"/>
        <end position="363"/>
    </location>
</feature>
<dbReference type="PANTHER" id="PTHR31269">
    <property type="entry name" value="S-TYPE ANION CHANNEL SLAH3"/>
    <property type="match status" value="1"/>
</dbReference>
<dbReference type="GO" id="GO:0008308">
    <property type="term" value="F:voltage-gated monoatomic anion channel activity"/>
    <property type="evidence" value="ECO:0007669"/>
    <property type="project" value="InterPro"/>
</dbReference>
<dbReference type="InterPro" id="IPR004695">
    <property type="entry name" value="SLAC1/Mae1/Ssu1/TehA"/>
</dbReference>
<keyword evidence="8 12" id="KW-1133">Transmembrane helix</keyword>
<feature type="transmembrane region" description="Helical" evidence="12">
    <location>
        <begin position="254"/>
        <end position="274"/>
    </location>
</feature>
<evidence type="ECO:0000256" key="6">
    <source>
        <dbReference type="ARBA" id="ARBA00022475"/>
    </source>
</evidence>
<comment type="function">
    <text evidence="11">Slow, weak voltage-dependent S-type anion efflux channel involved in maintenance of anion homeostasis.</text>
</comment>
<comment type="subunit">
    <text evidence="4">Homotrimer.</text>
</comment>
<gene>
    <name evidence="13" type="ORF">Cgig2_029924</name>
</gene>
<feature type="transmembrane region" description="Helical" evidence="12">
    <location>
        <begin position="164"/>
        <end position="184"/>
    </location>
</feature>
<comment type="similarity">
    <text evidence="3">Belongs to the SLAC1 S-type anion channel family.</text>
</comment>
<reference evidence="13" key="1">
    <citation type="submission" date="2022-04" db="EMBL/GenBank/DDBJ databases">
        <title>Carnegiea gigantea Genome sequencing and assembly v2.</title>
        <authorList>
            <person name="Copetti D."/>
            <person name="Sanderson M.J."/>
            <person name="Burquez A."/>
            <person name="Wojciechowski M.F."/>
        </authorList>
    </citation>
    <scope>NUCLEOTIDE SEQUENCE</scope>
    <source>
        <strain evidence="13">SGP5-SGP5p</strain>
        <tissue evidence="13">Aerial part</tissue>
    </source>
</reference>
<dbReference type="PANTHER" id="PTHR31269:SF22">
    <property type="entry name" value="OS01G0247700 PROTEIN"/>
    <property type="match status" value="1"/>
</dbReference>
<evidence type="ECO:0000256" key="2">
    <source>
        <dbReference type="ARBA" id="ARBA00004236"/>
    </source>
</evidence>
<evidence type="ECO:0000256" key="1">
    <source>
        <dbReference type="ARBA" id="ARBA00004127"/>
    </source>
</evidence>
<comment type="subcellular location">
    <subcellularLocation>
        <location evidence="2">Cell membrane</location>
    </subcellularLocation>
    <subcellularLocation>
        <location evidence="1">Endomembrane system</location>
        <topology evidence="1">Multi-pass membrane protein</topology>
    </subcellularLocation>
</comment>
<organism evidence="13 14">
    <name type="scientific">Carnegiea gigantea</name>
    <dbReference type="NCBI Taxonomy" id="171969"/>
    <lineage>
        <taxon>Eukaryota</taxon>
        <taxon>Viridiplantae</taxon>
        <taxon>Streptophyta</taxon>
        <taxon>Embryophyta</taxon>
        <taxon>Tracheophyta</taxon>
        <taxon>Spermatophyta</taxon>
        <taxon>Magnoliopsida</taxon>
        <taxon>eudicotyledons</taxon>
        <taxon>Gunneridae</taxon>
        <taxon>Pentapetalae</taxon>
        <taxon>Caryophyllales</taxon>
        <taxon>Cactineae</taxon>
        <taxon>Cactaceae</taxon>
        <taxon>Cactoideae</taxon>
        <taxon>Echinocereeae</taxon>
        <taxon>Carnegiea</taxon>
    </lineage>
</organism>
<keyword evidence="14" id="KW-1185">Reference proteome</keyword>
<sequence length="380" mass="43110">MEPKVSSELSVEVTIDASSTTLPSDCTSNKSRLIGRIGKHFVSVVLANFHAGYFRISMSLCAQVMLWNNLIRFTRENNDPHMRLVLPMLPSIACTLLWSMALVILLSLSLVYILRCYYHFDKVKLEFLNHVGVNYLFAPWMSCLFLLQLPPNFLVPRNSIYKQILWWVSVVPIIMLDIKIYGQWFTKGKRFLSRVANPTNQLSVIANLVGAKAAIYMGCVQIAVCLFSLGMVHYLVLFVTLYQRLPMSNGVSTMLRPVFFLFTATPSMASLAWSSITGSFGNASKMLFFLSLFLFMSLICRPSLFKKSMKKFRIAWWAYSFPLTLLALTSMEYAQAVKEEFAQTLAVLLSVVSILVSFVLLILTTVKFNKLFLANELIIN</sequence>
<accession>A0A9Q1GXX3</accession>
<evidence type="ECO:0000256" key="8">
    <source>
        <dbReference type="ARBA" id="ARBA00022989"/>
    </source>
</evidence>
<comment type="caution">
    <text evidence="13">The sequence shown here is derived from an EMBL/GenBank/DDBJ whole genome shotgun (WGS) entry which is preliminary data.</text>
</comment>
<keyword evidence="10 12" id="KW-0472">Membrane</keyword>
<feature type="transmembrane region" description="Helical" evidence="12">
    <location>
        <begin position="213"/>
        <end position="242"/>
    </location>
</feature>
<proteinExistence type="inferred from homology"/>
<feature type="transmembrane region" description="Helical" evidence="12">
    <location>
        <begin position="316"/>
        <end position="335"/>
    </location>
</feature>
<dbReference type="Pfam" id="PF03595">
    <property type="entry name" value="SLAC1"/>
    <property type="match status" value="1"/>
</dbReference>
<dbReference type="OrthoDB" id="1867618at2759"/>
<dbReference type="FunFam" id="1.50.10.150:FF:000003">
    <property type="entry name" value="S-type anion channel SLAH1"/>
    <property type="match status" value="1"/>
</dbReference>
<evidence type="ECO:0000313" key="14">
    <source>
        <dbReference type="Proteomes" id="UP001153076"/>
    </source>
</evidence>
<feature type="transmembrane region" description="Helical" evidence="12">
    <location>
        <begin position="134"/>
        <end position="155"/>
    </location>
</feature>
<keyword evidence="6" id="KW-1003">Cell membrane</keyword>
<evidence type="ECO:0000256" key="11">
    <source>
        <dbReference type="ARBA" id="ARBA00054248"/>
    </source>
</evidence>
<evidence type="ECO:0000256" key="7">
    <source>
        <dbReference type="ARBA" id="ARBA00022692"/>
    </source>
</evidence>
<protein>
    <submittedName>
        <fullName evidence="13">Uncharacterized protein</fullName>
    </submittedName>
</protein>
<dbReference type="Proteomes" id="UP001153076">
    <property type="component" value="Unassembled WGS sequence"/>
</dbReference>
<dbReference type="GO" id="GO:0012505">
    <property type="term" value="C:endomembrane system"/>
    <property type="evidence" value="ECO:0007669"/>
    <property type="project" value="UniProtKB-SubCell"/>
</dbReference>
<dbReference type="EMBL" id="JAKOGI010001176">
    <property type="protein sequence ID" value="KAJ8427194.1"/>
    <property type="molecule type" value="Genomic_DNA"/>
</dbReference>